<dbReference type="Pfam" id="PF20553">
    <property type="entry name" value="Methyltransf_35"/>
    <property type="match status" value="1"/>
</dbReference>
<sequence length="310" mass="36554">MNSPRKINYELRPAKFTERKMLLASLTSICRFYNLDYQYIGFGGLSFTDFKLFHKELHINKMTSIEGGDLLQKERVEFNRPFSFINLEYGLSTTILTKLNLSEPSIIWLDYDNALENHMFEDISIIFRKLPAGSIYIFTSNRELKDKNTGNQYEVESFSKKFGSLIPFDVKNVDFSGTENYKTIRKMLLGHINSFIDERNLLNENLKFYQLFNFLYQENGGAKMYTFGGVIDKKNSNLTDSNINNFEFIELGEEPHRINIPNLTIKESEYIDKNFDDEDSIIESRIIEEHDLKKYKQTYKYLPNYFDVRL</sequence>
<comment type="caution">
    <text evidence="1">The sequence shown here is derived from an EMBL/GenBank/DDBJ whole genome shotgun (WGS) entry which is preliminary data.</text>
</comment>
<dbReference type="EMBL" id="JAFLNL010000015">
    <property type="protein sequence ID" value="MBO0356020.1"/>
    <property type="molecule type" value="Genomic_DNA"/>
</dbReference>
<name>A0ABS3G9E6_9FLAO</name>
<dbReference type="RefSeq" id="WP_207036600.1">
    <property type="nucleotide sequence ID" value="NZ_JAFLNL010000015.1"/>
</dbReference>
<organism evidence="1 2">
    <name type="scientific">Flagellimonas aurea</name>
    <dbReference type="NCBI Taxonomy" id="2915619"/>
    <lineage>
        <taxon>Bacteria</taxon>
        <taxon>Pseudomonadati</taxon>
        <taxon>Bacteroidota</taxon>
        <taxon>Flavobacteriia</taxon>
        <taxon>Flavobacteriales</taxon>
        <taxon>Flavobacteriaceae</taxon>
        <taxon>Flagellimonas</taxon>
    </lineage>
</organism>
<accession>A0ABS3G9E6</accession>
<evidence type="ECO:0000313" key="2">
    <source>
        <dbReference type="Proteomes" id="UP000664044"/>
    </source>
</evidence>
<gene>
    <name evidence="1" type="ORF">J0656_18525</name>
</gene>
<reference evidence="1 2" key="1">
    <citation type="submission" date="2021-03" db="EMBL/GenBank/DDBJ databases">
        <title>Muricauda lutimaris sp. nov. and Muricauda ruestringensis sp. nov, two marine members of the Flavobacteriaceae isolated from deep sea sediments of Western Pacific.</title>
        <authorList>
            <person name="Zhao S."/>
            <person name="Liu R."/>
        </authorList>
    </citation>
    <scope>NUCLEOTIDE SEQUENCE [LARGE SCALE GENOMIC DNA]</scope>
    <source>
        <strain evidence="1 2">BC31-1-A7</strain>
    </source>
</reference>
<proteinExistence type="predicted"/>
<protein>
    <submittedName>
        <fullName evidence="1">Uncharacterized protein</fullName>
    </submittedName>
</protein>
<dbReference type="Proteomes" id="UP000664044">
    <property type="component" value="Unassembled WGS sequence"/>
</dbReference>
<dbReference type="InterPro" id="IPR046788">
    <property type="entry name" value="Methyltransf_35"/>
</dbReference>
<keyword evidence="2" id="KW-1185">Reference proteome</keyword>
<evidence type="ECO:0000313" key="1">
    <source>
        <dbReference type="EMBL" id="MBO0356020.1"/>
    </source>
</evidence>